<dbReference type="InterPro" id="IPR025269">
    <property type="entry name" value="SAM-like_dom"/>
</dbReference>
<dbReference type="PANTHER" id="PTHR30349">
    <property type="entry name" value="PHAGE INTEGRASE-RELATED"/>
    <property type="match status" value="1"/>
</dbReference>
<dbReference type="PANTHER" id="PTHR30349:SF64">
    <property type="entry name" value="PROPHAGE INTEGRASE INTD-RELATED"/>
    <property type="match status" value="1"/>
</dbReference>
<dbReference type="AlphaFoldDB" id="A0A4R2NUG9"/>
<comment type="similarity">
    <text evidence="1">Belongs to the 'phage' integrase family.</text>
</comment>
<dbReference type="InterPro" id="IPR013762">
    <property type="entry name" value="Integrase-like_cat_sf"/>
</dbReference>
<keyword evidence="2" id="KW-0238">DNA-binding</keyword>
<name>A0A4R2NUG9_9FLAO</name>
<gene>
    <name evidence="5" type="ORF">EV195_104181</name>
</gene>
<evidence type="ECO:0000259" key="4">
    <source>
        <dbReference type="PROSITE" id="PS51898"/>
    </source>
</evidence>
<dbReference type="InterPro" id="IPR050090">
    <property type="entry name" value="Tyrosine_recombinase_XerCD"/>
</dbReference>
<dbReference type="Gene3D" id="1.10.150.130">
    <property type="match status" value="1"/>
</dbReference>
<reference evidence="5 6" key="1">
    <citation type="submission" date="2019-03" db="EMBL/GenBank/DDBJ databases">
        <title>Genomic Encyclopedia of Type Strains, Phase IV (KMG-IV): sequencing the most valuable type-strain genomes for metagenomic binning, comparative biology and taxonomic classification.</title>
        <authorList>
            <person name="Goeker M."/>
        </authorList>
    </citation>
    <scope>NUCLEOTIDE SEQUENCE [LARGE SCALE GENOMIC DNA]</scope>
    <source>
        <strain evidence="5 6">DSM 14836</strain>
    </source>
</reference>
<dbReference type="GO" id="GO:0006310">
    <property type="term" value="P:DNA recombination"/>
    <property type="evidence" value="ECO:0007669"/>
    <property type="project" value="UniProtKB-KW"/>
</dbReference>
<dbReference type="SUPFAM" id="SSF56349">
    <property type="entry name" value="DNA breaking-rejoining enzymes"/>
    <property type="match status" value="1"/>
</dbReference>
<dbReference type="PROSITE" id="PS51898">
    <property type="entry name" value="TYR_RECOMBINASE"/>
    <property type="match status" value="1"/>
</dbReference>
<dbReference type="Pfam" id="PF17293">
    <property type="entry name" value="Arm-DNA-bind_5"/>
    <property type="match status" value="1"/>
</dbReference>
<dbReference type="InterPro" id="IPR035386">
    <property type="entry name" value="Arm-DNA-bind_5"/>
</dbReference>
<comment type="caution">
    <text evidence="5">The sequence shown here is derived from an EMBL/GenBank/DDBJ whole genome shotgun (WGS) entry which is preliminary data.</text>
</comment>
<dbReference type="InterPro" id="IPR002104">
    <property type="entry name" value="Integrase_catalytic"/>
</dbReference>
<evidence type="ECO:0000313" key="6">
    <source>
        <dbReference type="Proteomes" id="UP000294564"/>
    </source>
</evidence>
<dbReference type="OrthoDB" id="1068680at2"/>
<dbReference type="Gene3D" id="1.10.443.10">
    <property type="entry name" value="Intergrase catalytic core"/>
    <property type="match status" value="1"/>
</dbReference>
<dbReference type="InterPro" id="IPR011010">
    <property type="entry name" value="DNA_brk_join_enz"/>
</dbReference>
<evidence type="ECO:0000313" key="5">
    <source>
        <dbReference type="EMBL" id="TCP25148.1"/>
    </source>
</evidence>
<keyword evidence="6" id="KW-1185">Reference proteome</keyword>
<evidence type="ECO:0000256" key="3">
    <source>
        <dbReference type="ARBA" id="ARBA00023172"/>
    </source>
</evidence>
<dbReference type="Pfam" id="PF00589">
    <property type="entry name" value="Phage_integrase"/>
    <property type="match status" value="1"/>
</dbReference>
<accession>A0A4R2NUG9</accession>
<dbReference type="EMBL" id="SLXM01000004">
    <property type="protein sequence ID" value="TCP25148.1"/>
    <property type="molecule type" value="Genomic_DNA"/>
</dbReference>
<feature type="domain" description="Tyr recombinase" evidence="4">
    <location>
        <begin position="252"/>
        <end position="441"/>
    </location>
</feature>
<organism evidence="5 6">
    <name type="scientific">Tenacibaculum skagerrakense</name>
    <dbReference type="NCBI Taxonomy" id="186571"/>
    <lineage>
        <taxon>Bacteria</taxon>
        <taxon>Pseudomonadati</taxon>
        <taxon>Bacteroidota</taxon>
        <taxon>Flavobacteriia</taxon>
        <taxon>Flavobacteriales</taxon>
        <taxon>Flavobacteriaceae</taxon>
        <taxon>Tenacibaculum</taxon>
    </lineage>
</organism>
<dbReference type="InterPro" id="IPR010998">
    <property type="entry name" value="Integrase_recombinase_N"/>
</dbReference>
<dbReference type="GO" id="GO:0003677">
    <property type="term" value="F:DNA binding"/>
    <property type="evidence" value="ECO:0007669"/>
    <property type="project" value="UniProtKB-KW"/>
</dbReference>
<keyword evidence="3" id="KW-0233">DNA recombination</keyword>
<proteinExistence type="inferred from homology"/>
<sequence>MATVKILLWKHYKKKDDKYPIALRITKDRKPRYIFTGKYILEKDWDPILCKVKKSHPNSARLNNYLLKKLAEADDTLLEATSNNEMVSTKQIQKKVKRKGKNVSFFQHGAQRVKDKYDKGTFSVARSELSILYNIKEFMNLSETGSKQSIIDGIKERRKSRHKKGMNPKTSIMLGIKSFEKDETLYFSDVDMAFINKFKSFCSTYLNHKERTLTNQLIFIRTLYNNAIKEGIANEKFYPFAGDKEKIRIKSSLKIGLTKEEVTKIENLEAEIDSTIWHTRNVWLFSYYFAGIRISDVLMMRWSDFVDERLMYVMNKNDKTVSLKIPDKAQTIIDHYKNDKQSKSDFVFPFLKKANQKDPEDVFVKARNATSLFNKYLKRIASQCEIDKNLSNHIARHTFGNIAGDKINPLMLQKLYRHTDLKTTIGYQANFINKDADDALDAVIN</sequence>
<evidence type="ECO:0000256" key="2">
    <source>
        <dbReference type="ARBA" id="ARBA00023125"/>
    </source>
</evidence>
<dbReference type="Pfam" id="PF13102">
    <property type="entry name" value="Phage_int_SAM_5"/>
    <property type="match status" value="1"/>
</dbReference>
<evidence type="ECO:0000256" key="1">
    <source>
        <dbReference type="ARBA" id="ARBA00008857"/>
    </source>
</evidence>
<dbReference type="RefSeq" id="WP_132794532.1">
    <property type="nucleotide sequence ID" value="NZ_SLXM01000004.1"/>
</dbReference>
<protein>
    <submittedName>
        <fullName evidence="5">Site-specific recombinase XerD</fullName>
    </submittedName>
</protein>
<dbReference type="Proteomes" id="UP000294564">
    <property type="component" value="Unassembled WGS sequence"/>
</dbReference>
<dbReference type="GO" id="GO:0015074">
    <property type="term" value="P:DNA integration"/>
    <property type="evidence" value="ECO:0007669"/>
    <property type="project" value="InterPro"/>
</dbReference>